<evidence type="ECO:0000313" key="2">
    <source>
        <dbReference type="EMBL" id="KAL0265437.1"/>
    </source>
</evidence>
<dbReference type="InterPro" id="IPR037068">
    <property type="entry name" value="DNA_primase_core_N_sf"/>
</dbReference>
<dbReference type="CDD" id="cd03364">
    <property type="entry name" value="TOPRIM_DnaG_primases"/>
    <property type="match status" value="1"/>
</dbReference>
<dbReference type="PANTHER" id="PTHR30313:SF2">
    <property type="entry name" value="DNA PRIMASE"/>
    <property type="match status" value="1"/>
</dbReference>
<dbReference type="Pfam" id="PF08275">
    <property type="entry name" value="DNAG_N"/>
    <property type="match status" value="1"/>
</dbReference>
<dbReference type="InterPro" id="IPR013264">
    <property type="entry name" value="DNAG_N"/>
</dbReference>
<organism evidence="2">
    <name type="scientific">Menopon gallinae</name>
    <name type="common">poultry shaft louse</name>
    <dbReference type="NCBI Taxonomy" id="328185"/>
    <lineage>
        <taxon>Eukaryota</taxon>
        <taxon>Metazoa</taxon>
        <taxon>Ecdysozoa</taxon>
        <taxon>Arthropoda</taxon>
        <taxon>Hexapoda</taxon>
        <taxon>Insecta</taxon>
        <taxon>Pterygota</taxon>
        <taxon>Neoptera</taxon>
        <taxon>Paraneoptera</taxon>
        <taxon>Psocodea</taxon>
        <taxon>Troctomorpha</taxon>
        <taxon>Phthiraptera</taxon>
        <taxon>Amblycera</taxon>
        <taxon>Menoponidae</taxon>
        <taxon>Menopon</taxon>
    </lineage>
</organism>
<dbReference type="InterPro" id="IPR003770">
    <property type="entry name" value="MLTG-like"/>
</dbReference>
<dbReference type="AlphaFoldDB" id="A0AAW2H736"/>
<dbReference type="SUPFAM" id="SSF56731">
    <property type="entry name" value="DNA primase core"/>
    <property type="match status" value="1"/>
</dbReference>
<dbReference type="PANTHER" id="PTHR30313">
    <property type="entry name" value="DNA PRIMASE"/>
    <property type="match status" value="1"/>
</dbReference>
<dbReference type="HAMAP" id="MF_02065">
    <property type="entry name" value="MltG"/>
    <property type="match status" value="1"/>
</dbReference>
<dbReference type="InterPro" id="IPR050219">
    <property type="entry name" value="DnaG_primase"/>
</dbReference>
<gene>
    <name evidence="2" type="ORF">PYX00_011046</name>
</gene>
<dbReference type="Gene3D" id="3.90.980.10">
    <property type="entry name" value="DNA primase, catalytic core, N-terminal domain"/>
    <property type="match status" value="1"/>
</dbReference>
<dbReference type="GO" id="GO:0006269">
    <property type="term" value="P:DNA replication, synthesis of primer"/>
    <property type="evidence" value="ECO:0007669"/>
    <property type="project" value="TreeGrafter"/>
</dbReference>
<feature type="domain" description="Toprim" evidence="1">
    <location>
        <begin position="717"/>
        <end position="788"/>
    </location>
</feature>
<dbReference type="GO" id="GO:0005737">
    <property type="term" value="C:cytoplasm"/>
    <property type="evidence" value="ECO:0007669"/>
    <property type="project" value="TreeGrafter"/>
</dbReference>
<dbReference type="Gene3D" id="3.30.1490.480">
    <property type="entry name" value="Endolytic murein transglycosylase"/>
    <property type="match status" value="2"/>
</dbReference>
<dbReference type="NCBIfam" id="TIGR00247">
    <property type="entry name" value="endolytic transglycosylase MltG"/>
    <property type="match status" value="1"/>
</dbReference>
<dbReference type="EMBL" id="JARGDH010000026">
    <property type="protein sequence ID" value="KAL0265437.1"/>
    <property type="molecule type" value="Genomic_DNA"/>
</dbReference>
<dbReference type="CDD" id="cd08010">
    <property type="entry name" value="MltG_like"/>
    <property type="match status" value="1"/>
</dbReference>
<dbReference type="InterPro" id="IPR034151">
    <property type="entry name" value="TOPRIM_DnaG_bac"/>
</dbReference>
<evidence type="ECO:0000259" key="1">
    <source>
        <dbReference type="SMART" id="SM00493"/>
    </source>
</evidence>
<sequence length="1065" mass="122212">MLEKQGESITFSSPVEYTSELCVHLVGENLVLEQQAKLDKILVEVFYAPPIAGQTYTKVDYQLISQGDRASFVCDKSLWKTWKPDASAQNKLMFAYVRIKIPSSLKNLKIFNAYGSSKVQGNYQQLAFLSYTGSLDFQGSVEKARLETYKGALSLHGKSFEDKQAFYDLTFKTIKGKLIGKGAIKELKLYALWPSVFWQGPCEVFYARSLALESQFELKSLEKGSWSVWAWLGKLLVQVPKEKVSFDVSSGSCVLEVARSFQKKGVRISPFFFRFFWLLKGQPALKAGHYEVSPSISLWQLLEVLSQGQLHLLRVTLTEGCTLTQVAKRLEEEKVISSASEFLYLARDSKFLKELGLSFALSAEGFLFPDTYVFDQGSQAQEVLRHLVDNFWKHLKDLVPGWESWDKEKLYDKIKLASLVEKEYRQPLEAPLIASVFTNRLREGMRLESCASLIYVITEIEGKDHPSRVLWRDVALDSPYNTYKYKGLPPTPIANSGLVALKAAFEPARTNYFYFVIKNPHQGTHAFTGSFDEHSHARKAYLENYVALERLADIAKVSLPQQIDSTLKDPLAEIKKALENLNGRLVGLFEYLYQKKDRHAQEYLLQRGIDEEIRKKFALGYLPWRGQELRQFLLSKSFSLDLLARSGLFSVGSFYPLMGGRLVFPIREFSGRVVGFGGRSLDERQPKYLNSRDDPLFKKKEVLYGFYEAQHFIRKQAKVILCEGYIDVLAWHMAGIPLAVAPLGTSFTYEQACFLKRFVSKIFFCFDADAPGVNATLKSYLLGESLGLESEVILMPAGKDPADILKEKGKLDLERLYREERISTFAYLLDKLYLINNERSLGLSALLLELFKLVEVNYQETIRDKKLTLVAQKLGLSFHSLKKDFLTWLETGLLDKRSQQELLVRYQTGVLPKHERLLIKGIINHPYLFPWVRRYLLAEDLKEETMKVFYSLIEKVWQEKKVKLKADDIFDELEEDSQLRRFFLDSIVDNGVPLSPLDLEQTTCTIYGAFLDHKRAILCESIERAEQVGLVETSLMGSLNYLNQRIKQFSEYKRQYFDSKENLRE</sequence>
<dbReference type="SMART" id="SM00493">
    <property type="entry name" value="TOPRIM"/>
    <property type="match status" value="1"/>
</dbReference>
<dbReference type="Pfam" id="PF02618">
    <property type="entry name" value="YceG"/>
    <property type="match status" value="1"/>
</dbReference>
<reference evidence="2" key="1">
    <citation type="journal article" date="2024" name="Gigascience">
        <title>Chromosome-level genome of the poultry shaft louse Menopon gallinae provides insight into the host-switching and adaptive evolution of parasitic lice.</title>
        <authorList>
            <person name="Xu Y."/>
            <person name="Ma L."/>
            <person name="Liu S."/>
            <person name="Liang Y."/>
            <person name="Liu Q."/>
            <person name="He Z."/>
            <person name="Tian L."/>
            <person name="Duan Y."/>
            <person name="Cai W."/>
            <person name="Li H."/>
            <person name="Song F."/>
        </authorList>
    </citation>
    <scope>NUCLEOTIDE SEQUENCE</scope>
    <source>
        <strain evidence="2">Cailab_2023a</strain>
    </source>
</reference>
<dbReference type="Pfam" id="PF13155">
    <property type="entry name" value="Toprim_2"/>
    <property type="match status" value="1"/>
</dbReference>
<proteinExistence type="inferred from homology"/>
<comment type="caution">
    <text evidence="2">The sequence shown here is derived from an EMBL/GenBank/DDBJ whole genome shotgun (WGS) entry which is preliminary data.</text>
</comment>
<name>A0AAW2H736_9NEOP</name>
<dbReference type="InterPro" id="IPR006171">
    <property type="entry name" value="TOPRIM_dom"/>
</dbReference>
<protein>
    <recommendedName>
        <fullName evidence="1">Toprim domain-containing protein</fullName>
    </recommendedName>
</protein>
<accession>A0AAW2H736</accession>
<dbReference type="Gene3D" id="3.40.1360.10">
    <property type="match status" value="1"/>
</dbReference>